<dbReference type="Proteomes" id="UP000199527">
    <property type="component" value="Unassembled WGS sequence"/>
</dbReference>
<dbReference type="PROSITE" id="PS50828">
    <property type="entry name" value="SMR"/>
    <property type="match status" value="1"/>
</dbReference>
<keyword evidence="10" id="KW-1185">Reference proteome</keyword>
<sequence>MSKDNQNGSFAEMMSGVKPLSQDKHHHPKAAPKRIQVEEKQQRQLADSYFSDEFQPAMPDSGPVRYLRQGEDPFELKKLRRGDYTPDLMLDLHGYRTQEARFELIALIEECKKHHVHCACIMHGIGSGVLKQQIPSWLAQHPQVIGYHQAPLEWGGNGALLVLVDVGSEDGGHRR</sequence>
<dbReference type="GO" id="GO:0072344">
    <property type="term" value="P:rescue of stalled ribosome"/>
    <property type="evidence" value="ECO:0007669"/>
    <property type="project" value="UniProtKB-UniRule"/>
</dbReference>
<dbReference type="OrthoDB" id="5795446at2"/>
<keyword evidence="5 6" id="KW-0694">RNA-binding</keyword>
<dbReference type="Pfam" id="PF01713">
    <property type="entry name" value="Smr"/>
    <property type="match status" value="1"/>
</dbReference>
<evidence type="ECO:0000259" key="8">
    <source>
        <dbReference type="PROSITE" id="PS50828"/>
    </source>
</evidence>
<evidence type="ECO:0000313" key="10">
    <source>
        <dbReference type="Proteomes" id="UP000199527"/>
    </source>
</evidence>
<dbReference type="InterPro" id="IPR002625">
    <property type="entry name" value="Smr_dom"/>
</dbReference>
<gene>
    <name evidence="6" type="primary">smrB</name>
    <name evidence="9" type="ORF">SAMN04488540_1168</name>
</gene>
<comment type="similarity">
    <text evidence="6">Belongs to the SmrB family.</text>
</comment>
<evidence type="ECO:0000256" key="1">
    <source>
        <dbReference type="ARBA" id="ARBA00022722"/>
    </source>
</evidence>
<comment type="function">
    <text evidence="6">Acts as a ribosome collision sensor. Detects stalled/collided disomes (pairs of ribosomes where the leading ribosome is stalled and a second ribosome has collided with it) and endonucleolytically cleaves mRNA at the 5' boundary of the stalled ribosome. Stalled/collided disomes form a new interface (primarily via the 30S subunits) that binds SmrB. Cleaved mRNA becomes available for tmRNA ligation, leading to ribosomal subunit dissociation and rescue of stalled ribosomes.</text>
</comment>
<proteinExistence type="inferred from homology"/>
<accession>A0A1G8XWI7</accession>
<keyword evidence="3 6" id="KW-0255">Endonuclease</keyword>
<feature type="region of interest" description="Disordered" evidence="7">
    <location>
        <begin position="1"/>
        <end position="42"/>
    </location>
</feature>
<dbReference type="GO" id="GO:0019843">
    <property type="term" value="F:rRNA binding"/>
    <property type="evidence" value="ECO:0007669"/>
    <property type="project" value="UniProtKB-UniRule"/>
</dbReference>
<evidence type="ECO:0000256" key="4">
    <source>
        <dbReference type="ARBA" id="ARBA00022801"/>
    </source>
</evidence>
<feature type="domain" description="Smr" evidence="8">
    <location>
        <begin position="90"/>
        <end position="165"/>
    </location>
</feature>
<dbReference type="InterPro" id="IPR036063">
    <property type="entry name" value="Smr_dom_sf"/>
</dbReference>
<dbReference type="EC" id="3.1.-.-" evidence="6"/>
<protein>
    <recommendedName>
        <fullName evidence="6">Ribosome rescue factor SmrB</fullName>
        <ecNumber evidence="6">3.1.-.-</ecNumber>
    </recommendedName>
</protein>
<keyword evidence="2 6" id="KW-0699">rRNA-binding</keyword>
<evidence type="ECO:0000256" key="5">
    <source>
        <dbReference type="ARBA" id="ARBA00022884"/>
    </source>
</evidence>
<dbReference type="Gene3D" id="3.30.1370.110">
    <property type="match status" value="1"/>
</dbReference>
<dbReference type="PANTHER" id="PTHR35562:SF1">
    <property type="entry name" value="UPF0115 PROTEIN YFCN"/>
    <property type="match status" value="1"/>
</dbReference>
<reference evidence="10" key="1">
    <citation type="submission" date="2016-10" db="EMBL/GenBank/DDBJ databases">
        <authorList>
            <person name="Varghese N."/>
            <person name="Submissions S."/>
        </authorList>
    </citation>
    <scope>NUCLEOTIDE SEQUENCE [LARGE SCALE GENOMIC DNA]</scope>
    <source>
        <strain evidence="10">DSM 23317</strain>
    </source>
</reference>
<evidence type="ECO:0000313" key="9">
    <source>
        <dbReference type="EMBL" id="SDJ94265.1"/>
    </source>
</evidence>
<dbReference type="AlphaFoldDB" id="A0A1G8XWI7"/>
<comment type="subunit">
    <text evidence="6">Associates with collided ribosomes, but not with correctly translating polysomes.</text>
</comment>
<dbReference type="PANTHER" id="PTHR35562">
    <property type="entry name" value="DNA ENDONUCLEASE SMRA-RELATED"/>
    <property type="match status" value="1"/>
</dbReference>
<dbReference type="InterPro" id="IPR022990">
    <property type="entry name" value="SmrB-like"/>
</dbReference>
<name>A0A1G8XWI7_9GAMM</name>
<dbReference type="RefSeq" id="WP_090367234.1">
    <property type="nucleotide sequence ID" value="NZ_FNEM01000016.1"/>
</dbReference>
<keyword evidence="4 6" id="KW-0378">Hydrolase</keyword>
<evidence type="ECO:0000256" key="6">
    <source>
        <dbReference type="HAMAP-Rule" id="MF_01042"/>
    </source>
</evidence>
<dbReference type="EMBL" id="FNEM01000016">
    <property type="protein sequence ID" value="SDJ94265.1"/>
    <property type="molecule type" value="Genomic_DNA"/>
</dbReference>
<evidence type="ECO:0000256" key="3">
    <source>
        <dbReference type="ARBA" id="ARBA00022759"/>
    </source>
</evidence>
<evidence type="ECO:0000256" key="7">
    <source>
        <dbReference type="SAM" id="MobiDB-lite"/>
    </source>
</evidence>
<keyword evidence="1 6" id="KW-0540">Nuclease</keyword>
<dbReference type="SUPFAM" id="SSF160443">
    <property type="entry name" value="SMR domain-like"/>
    <property type="match status" value="1"/>
</dbReference>
<organism evidence="9 10">
    <name type="scientific">Ferrimonas sediminum</name>
    <dbReference type="NCBI Taxonomy" id="718193"/>
    <lineage>
        <taxon>Bacteria</taxon>
        <taxon>Pseudomonadati</taxon>
        <taxon>Pseudomonadota</taxon>
        <taxon>Gammaproteobacteria</taxon>
        <taxon>Alteromonadales</taxon>
        <taxon>Ferrimonadaceae</taxon>
        <taxon>Ferrimonas</taxon>
    </lineage>
</organism>
<dbReference type="GO" id="GO:0004521">
    <property type="term" value="F:RNA endonuclease activity"/>
    <property type="evidence" value="ECO:0007669"/>
    <property type="project" value="UniProtKB-UniRule"/>
</dbReference>
<dbReference type="HAMAP" id="MF_01042">
    <property type="entry name" value="SmrB"/>
    <property type="match status" value="1"/>
</dbReference>
<dbReference type="SMART" id="SM00463">
    <property type="entry name" value="SMR"/>
    <property type="match status" value="1"/>
</dbReference>
<evidence type="ECO:0000256" key="2">
    <source>
        <dbReference type="ARBA" id="ARBA00022730"/>
    </source>
</evidence>
<dbReference type="NCBIfam" id="NF003432">
    <property type="entry name" value="PRK04946.1"/>
    <property type="match status" value="1"/>
</dbReference>
<dbReference type="GO" id="GO:0016787">
    <property type="term" value="F:hydrolase activity"/>
    <property type="evidence" value="ECO:0007669"/>
    <property type="project" value="UniProtKB-KW"/>
</dbReference>